<evidence type="ECO:0000256" key="5">
    <source>
        <dbReference type="SAM" id="Coils"/>
    </source>
</evidence>
<organism evidence="8 9">
    <name type="scientific">Colletotrichum lupini</name>
    <dbReference type="NCBI Taxonomy" id="145971"/>
    <lineage>
        <taxon>Eukaryota</taxon>
        <taxon>Fungi</taxon>
        <taxon>Dikarya</taxon>
        <taxon>Ascomycota</taxon>
        <taxon>Pezizomycotina</taxon>
        <taxon>Sordariomycetes</taxon>
        <taxon>Hypocreomycetidae</taxon>
        <taxon>Glomerellales</taxon>
        <taxon>Glomerellaceae</taxon>
        <taxon>Colletotrichum</taxon>
        <taxon>Colletotrichum acutatum species complex</taxon>
    </lineage>
</organism>
<keyword evidence="2" id="KW-0805">Transcription regulation</keyword>
<feature type="region of interest" description="Disordered" evidence="6">
    <location>
        <begin position="494"/>
        <end position="542"/>
    </location>
</feature>
<evidence type="ECO:0000256" key="3">
    <source>
        <dbReference type="ARBA" id="ARBA00023163"/>
    </source>
</evidence>
<feature type="compositionally biased region" description="Polar residues" evidence="6">
    <location>
        <begin position="252"/>
        <end position="263"/>
    </location>
</feature>
<sequence>MLLPLPACICWYEYSLDAKVQPVSQGRPAQSLSSTRANPNQDTSSIGLRVPLSLPSASRPSLSFPPSSLLRSLVVLLSAPSPSLLPSFPPPIPSFHSLPKVPKYQSTFPSLLLARPGTPGPFLPQLPPKAHPPAQPAQNPLGARLSPLLLRGPGTQIIQETESPRLSQHSSCPLFLFLSPISRTLFLLNFNQTTKRNTHLRHCHLSSRASLTEPSTISIIPSSSRTGPNSHNKGSPQTGANPNPPTPIIPKGSNSPSTAMTTSNQNVDNIDALLDFSEYDNMSYQSPSLSPAATAKNTFTRPSVSTVATPTMPSASQPLTGPSHQYDLYKQQTGIVPGALASTLAVNEANSHISGYNSGYGMDYLGNGLSPENDMFDFNTSPSQNSTGLNMDMEFDSPPDSQYFFPNPTVNPTAIGGQESPVVPSQQSNVGRLWPGMHSQAALAKAQAQQRQQQQIIQQQQQRQQMGQKQRTKSQQPTDPIVEQKITQLLNSMRAKPAQEGDSPTPLMNLPRCKKDEEDMDEDERLLASEEGKKLSSKERRQLRNKVSARAFRSRRKEYITQLEAEIANKVSENGELRQHNRALQDENKRLQDLTRMLLASPSFSNFLDHLSTNPQPAPQQQQAPAVKVERQAEQRQIPKDINPYANQTQQQQIGMAMLPEQNMDFSMLNIDNDAYNFQPQVFAVLETPDVPVTIDTNVLSGKSSNFVGEQFESDDEKIELPTIEAPKVLAPEVQSQAPATEEVFDDEFENDPEFALYHSAPAPATVSPVELDTEALSQAEIFGGVEADKVLARYELVDASEDEKNACVAMAKVQRIDAALQPVLARLESLFL</sequence>
<keyword evidence="5" id="KW-0175">Coiled coil</keyword>
<comment type="subcellular location">
    <subcellularLocation>
        <location evidence="1">Nucleus</location>
    </subcellularLocation>
</comment>
<dbReference type="Proteomes" id="UP000830671">
    <property type="component" value="Chromosome 1"/>
</dbReference>
<evidence type="ECO:0000256" key="4">
    <source>
        <dbReference type="ARBA" id="ARBA00023242"/>
    </source>
</evidence>
<feature type="compositionally biased region" description="Low complexity" evidence="6">
    <location>
        <begin position="214"/>
        <end position="228"/>
    </location>
</feature>
<dbReference type="AlphaFoldDB" id="A0A9Q8SDU5"/>
<feature type="compositionally biased region" description="Basic and acidic residues" evidence="6">
    <location>
        <begin position="525"/>
        <end position="542"/>
    </location>
</feature>
<dbReference type="GeneID" id="73336089"/>
<dbReference type="SUPFAM" id="SSF57959">
    <property type="entry name" value="Leucine zipper domain"/>
    <property type="match status" value="1"/>
</dbReference>
<keyword evidence="9" id="KW-1185">Reference proteome</keyword>
<accession>A0A9Q8SDU5</accession>
<evidence type="ECO:0000256" key="6">
    <source>
        <dbReference type="SAM" id="MobiDB-lite"/>
    </source>
</evidence>
<dbReference type="GO" id="GO:0005634">
    <property type="term" value="C:nucleus"/>
    <property type="evidence" value="ECO:0007669"/>
    <property type="project" value="UniProtKB-SubCell"/>
</dbReference>
<dbReference type="PANTHER" id="PTHR19304">
    <property type="entry name" value="CYCLIC-AMP RESPONSE ELEMENT BINDING PROTEIN"/>
    <property type="match status" value="1"/>
</dbReference>
<evidence type="ECO:0000256" key="2">
    <source>
        <dbReference type="ARBA" id="ARBA00023015"/>
    </source>
</evidence>
<name>A0A9Q8SDU5_9PEZI</name>
<feature type="compositionally biased region" description="Low complexity" evidence="6">
    <location>
        <begin position="454"/>
        <end position="469"/>
    </location>
</feature>
<proteinExistence type="predicted"/>
<evidence type="ECO:0000256" key="1">
    <source>
        <dbReference type="ARBA" id="ARBA00004123"/>
    </source>
</evidence>
<dbReference type="KEGG" id="clup:CLUP02_02044"/>
<dbReference type="Pfam" id="PF00170">
    <property type="entry name" value="bZIP_1"/>
    <property type="match status" value="1"/>
</dbReference>
<keyword evidence="4" id="KW-0539">Nucleus</keyword>
<feature type="coiled-coil region" evidence="5">
    <location>
        <begin position="560"/>
        <end position="597"/>
    </location>
</feature>
<dbReference type="Gene3D" id="1.20.5.170">
    <property type="match status" value="1"/>
</dbReference>
<reference evidence="8" key="1">
    <citation type="journal article" date="2021" name="Mol. Plant Microbe Interact.">
        <title>Complete Genome Sequence of the Plant-Pathogenic Fungus Colletotrichum lupini.</title>
        <authorList>
            <person name="Baroncelli R."/>
            <person name="Pensec F."/>
            <person name="Da Lio D."/>
            <person name="Boufleur T."/>
            <person name="Vicente I."/>
            <person name="Sarrocco S."/>
            <person name="Picot A."/>
            <person name="Baraldi E."/>
            <person name="Sukno S."/>
            <person name="Thon M."/>
            <person name="Le Floch G."/>
        </authorList>
    </citation>
    <scope>NUCLEOTIDE SEQUENCE</scope>
    <source>
        <strain evidence="8">IMI 504893</strain>
    </source>
</reference>
<feature type="region of interest" description="Disordered" evidence="6">
    <location>
        <begin position="412"/>
        <end position="433"/>
    </location>
</feature>
<feature type="compositionally biased region" description="Polar residues" evidence="6">
    <location>
        <begin position="27"/>
        <end position="46"/>
    </location>
</feature>
<dbReference type="CDD" id="cd14810">
    <property type="entry name" value="bZIP_u1"/>
    <property type="match status" value="1"/>
</dbReference>
<dbReference type="InterPro" id="IPR004827">
    <property type="entry name" value="bZIP"/>
</dbReference>
<feature type="region of interest" description="Disordered" evidence="6">
    <location>
        <begin position="214"/>
        <end position="263"/>
    </location>
</feature>
<feature type="region of interest" description="Disordered" evidence="6">
    <location>
        <begin position="27"/>
        <end position="48"/>
    </location>
</feature>
<dbReference type="InterPro" id="IPR051027">
    <property type="entry name" value="bZIP_transcription_factors"/>
</dbReference>
<evidence type="ECO:0000313" key="9">
    <source>
        <dbReference type="Proteomes" id="UP000830671"/>
    </source>
</evidence>
<dbReference type="EMBL" id="CP019471">
    <property type="protein sequence ID" value="UQC75390.1"/>
    <property type="molecule type" value="Genomic_DNA"/>
</dbReference>
<evidence type="ECO:0000259" key="7">
    <source>
        <dbReference type="PROSITE" id="PS50217"/>
    </source>
</evidence>
<feature type="region of interest" description="Disordered" evidence="6">
    <location>
        <begin position="454"/>
        <end position="481"/>
    </location>
</feature>
<protein>
    <submittedName>
        <fullName evidence="8">BZIP transcription factor</fullName>
    </submittedName>
</protein>
<dbReference type="GO" id="GO:0003700">
    <property type="term" value="F:DNA-binding transcription factor activity"/>
    <property type="evidence" value="ECO:0007669"/>
    <property type="project" value="InterPro"/>
</dbReference>
<keyword evidence="3" id="KW-0804">Transcription</keyword>
<dbReference type="RefSeq" id="XP_049137036.1">
    <property type="nucleotide sequence ID" value="XM_049281079.1"/>
</dbReference>
<dbReference type="PROSITE" id="PS50217">
    <property type="entry name" value="BZIP"/>
    <property type="match status" value="1"/>
</dbReference>
<feature type="compositionally biased region" description="Polar residues" evidence="6">
    <location>
        <begin position="229"/>
        <end position="241"/>
    </location>
</feature>
<dbReference type="InterPro" id="IPR046347">
    <property type="entry name" value="bZIP_sf"/>
</dbReference>
<dbReference type="SMART" id="SM00338">
    <property type="entry name" value="BRLZ"/>
    <property type="match status" value="1"/>
</dbReference>
<dbReference type="FunFam" id="1.20.5.170:FF:000031">
    <property type="entry name" value="BZIP transcription factor (MeaB)"/>
    <property type="match status" value="1"/>
</dbReference>
<gene>
    <name evidence="8" type="ORF">CLUP02_02044</name>
</gene>
<feature type="domain" description="BZIP" evidence="7">
    <location>
        <begin position="535"/>
        <end position="598"/>
    </location>
</feature>
<evidence type="ECO:0000313" key="8">
    <source>
        <dbReference type="EMBL" id="UQC75390.1"/>
    </source>
</evidence>